<dbReference type="PANTHER" id="PTHR43205">
    <property type="entry name" value="PROSTAGLANDIN REDUCTASE"/>
    <property type="match status" value="1"/>
</dbReference>
<dbReference type="SUPFAM" id="SSF50129">
    <property type="entry name" value="GroES-like"/>
    <property type="match status" value="1"/>
</dbReference>
<dbReference type="FunFam" id="3.40.50.720:FF:000121">
    <property type="entry name" value="Prostaglandin reductase 2"/>
    <property type="match status" value="1"/>
</dbReference>
<evidence type="ECO:0000256" key="3">
    <source>
        <dbReference type="SAM" id="Phobius"/>
    </source>
</evidence>
<keyword evidence="3" id="KW-1133">Transmembrane helix</keyword>
<comment type="caution">
    <text evidence="5">The sequence shown here is derived from an EMBL/GenBank/DDBJ whole genome shotgun (WGS) entry which is preliminary data.</text>
</comment>
<feature type="domain" description="Enoyl reductase (ER)" evidence="4">
    <location>
        <begin position="13"/>
        <end position="328"/>
    </location>
</feature>
<dbReference type="InterPro" id="IPR036291">
    <property type="entry name" value="NAD(P)-bd_dom_sf"/>
</dbReference>
<evidence type="ECO:0000256" key="1">
    <source>
        <dbReference type="ARBA" id="ARBA00023002"/>
    </source>
</evidence>
<name>A0A0B8SZL1_9SPHI</name>
<dbReference type="InterPro" id="IPR045010">
    <property type="entry name" value="MDR_fam"/>
</dbReference>
<dbReference type="Proteomes" id="UP000031802">
    <property type="component" value="Unassembled WGS sequence"/>
</dbReference>
<evidence type="ECO:0000313" key="6">
    <source>
        <dbReference type="Proteomes" id="UP000031802"/>
    </source>
</evidence>
<accession>A0A0B8SZL1</accession>
<dbReference type="eggNOG" id="COG2130">
    <property type="taxonomic scope" value="Bacteria"/>
</dbReference>
<keyword evidence="1" id="KW-0560">Oxidoreductase</keyword>
<reference evidence="5 6" key="2">
    <citation type="journal article" date="2015" name="PLoS ONE">
        <title>Whole-Genome Optical Mapping and Finished Genome Sequence of Sphingobacterium deserti sp. nov., a New Species Isolated from the Western Desert of China.</title>
        <authorList>
            <person name="Teng C."/>
            <person name="Zhou Z."/>
            <person name="Molnar I."/>
            <person name="Li X."/>
            <person name="Tang R."/>
            <person name="Chen M."/>
            <person name="Wang L."/>
            <person name="Su S."/>
            <person name="Zhang W."/>
            <person name="Lin M."/>
        </authorList>
    </citation>
    <scope>NUCLEOTIDE SEQUENCE [LARGE SCALE GENOMIC DNA]</scope>
    <source>
        <strain evidence="6">ACCC05744</strain>
    </source>
</reference>
<proteinExistence type="predicted"/>
<dbReference type="STRING" id="1229276.DI53_3233"/>
<dbReference type="InterPro" id="IPR020843">
    <property type="entry name" value="ER"/>
</dbReference>
<keyword evidence="3" id="KW-0472">Membrane</keyword>
<dbReference type="RefSeq" id="WP_052072474.1">
    <property type="nucleotide sequence ID" value="NZ_JJMU01000061.1"/>
</dbReference>
<dbReference type="Gene3D" id="3.90.180.10">
    <property type="entry name" value="Medium-chain alcohol dehydrogenases, catalytic domain"/>
    <property type="match status" value="1"/>
</dbReference>
<evidence type="ECO:0000256" key="2">
    <source>
        <dbReference type="SAM" id="MobiDB-lite"/>
    </source>
</evidence>
<sequence>MSKQWILKNRPDGTPKDSDFELKDVELPSLKQGEIKIRNKYISVDPYMRPKMSANEDSYTEAYALNGVIDGMSIGEVVESESDKFEKGDLVMNFSGWVDEAIVSEDKAKKVDTRGLPDVYFMSILGMTGATAYFGLLHVAQAKSGDTVFVSAAAGAVGSTVVQIAKAMGMTVIGSAGGREKVEFVKSLGADDVIDYKDEQPVYEQLKAFAPDGIDVYFDNVGGDHLDAALGNAKVNARFAICGMISGYNKSDNVEFENFWQVIAKRIQIRGFLYNDFQSSLPEFESQLAVWLQKGLVKEKHSEVQGIENVVEAFKGLFEGNNIGKMIVKV</sequence>
<dbReference type="Pfam" id="PF16884">
    <property type="entry name" value="ADH_N_2"/>
    <property type="match status" value="1"/>
</dbReference>
<protein>
    <submittedName>
        <fullName evidence="5">Alcohol dehydrogenase, zinc-containing</fullName>
    </submittedName>
</protein>
<dbReference type="OrthoDB" id="9787435at2"/>
<dbReference type="GO" id="GO:0016628">
    <property type="term" value="F:oxidoreductase activity, acting on the CH-CH group of donors, NAD or NADP as acceptor"/>
    <property type="evidence" value="ECO:0007669"/>
    <property type="project" value="InterPro"/>
</dbReference>
<dbReference type="InterPro" id="IPR013149">
    <property type="entry name" value="ADH-like_C"/>
</dbReference>
<dbReference type="EMBL" id="JJMU01000061">
    <property type="protein sequence ID" value="KGE13016.1"/>
    <property type="molecule type" value="Genomic_DNA"/>
</dbReference>
<evidence type="ECO:0000259" key="4">
    <source>
        <dbReference type="SMART" id="SM00829"/>
    </source>
</evidence>
<feature type="transmembrane region" description="Helical" evidence="3">
    <location>
        <begin position="119"/>
        <end position="141"/>
    </location>
</feature>
<evidence type="ECO:0000313" key="5">
    <source>
        <dbReference type="EMBL" id="KGE13016.1"/>
    </source>
</evidence>
<dbReference type="Gene3D" id="3.40.50.720">
    <property type="entry name" value="NAD(P)-binding Rossmann-like Domain"/>
    <property type="match status" value="1"/>
</dbReference>
<dbReference type="CDD" id="cd05288">
    <property type="entry name" value="PGDH"/>
    <property type="match status" value="1"/>
</dbReference>
<dbReference type="PATRIC" id="fig|1229276.3.peg.3344"/>
<keyword evidence="6" id="KW-1185">Reference proteome</keyword>
<reference evidence="6" key="1">
    <citation type="submission" date="2014-04" db="EMBL/GenBank/DDBJ databases">
        <title>Whole-Genome optical mapping and complete genome sequence of Sphingobacterium deserti sp. nov., a new spaces isolated from desert in the west of China.</title>
        <authorList>
            <person name="Teng C."/>
            <person name="Zhou Z."/>
            <person name="Li X."/>
            <person name="Chen M."/>
            <person name="Lin M."/>
            <person name="Wang L."/>
            <person name="Su S."/>
            <person name="Zhang C."/>
            <person name="Zhang W."/>
        </authorList>
    </citation>
    <scope>NUCLEOTIDE SEQUENCE [LARGE SCALE GENOMIC DNA]</scope>
    <source>
        <strain evidence="6">ACCC05744</strain>
    </source>
</reference>
<dbReference type="SUPFAM" id="SSF51735">
    <property type="entry name" value="NAD(P)-binding Rossmann-fold domains"/>
    <property type="match status" value="1"/>
</dbReference>
<gene>
    <name evidence="5" type="ORF">DI53_3233</name>
</gene>
<organism evidence="5 6">
    <name type="scientific">Sphingobacterium deserti</name>
    <dbReference type="NCBI Taxonomy" id="1229276"/>
    <lineage>
        <taxon>Bacteria</taxon>
        <taxon>Pseudomonadati</taxon>
        <taxon>Bacteroidota</taxon>
        <taxon>Sphingobacteriia</taxon>
        <taxon>Sphingobacteriales</taxon>
        <taxon>Sphingobacteriaceae</taxon>
        <taxon>Sphingobacterium</taxon>
    </lineage>
</organism>
<feature type="compositionally biased region" description="Basic and acidic residues" evidence="2">
    <location>
        <begin position="9"/>
        <end position="20"/>
    </location>
</feature>
<dbReference type="Pfam" id="PF00107">
    <property type="entry name" value="ADH_zinc_N"/>
    <property type="match status" value="1"/>
</dbReference>
<dbReference type="PANTHER" id="PTHR43205:SF42">
    <property type="entry name" value="ALCOHOL DEHYDROGENASE, ZINC-CONTAINING (AFU_ORTHOLOGUE AFUA_7G04530)"/>
    <property type="match status" value="1"/>
</dbReference>
<dbReference type="InterPro" id="IPR041694">
    <property type="entry name" value="ADH_N_2"/>
</dbReference>
<keyword evidence="3" id="KW-0812">Transmembrane</keyword>
<feature type="region of interest" description="Disordered" evidence="2">
    <location>
        <begin position="1"/>
        <end position="20"/>
    </location>
</feature>
<dbReference type="SMART" id="SM00829">
    <property type="entry name" value="PKS_ER"/>
    <property type="match status" value="1"/>
</dbReference>
<dbReference type="AlphaFoldDB" id="A0A0B8SZL1"/>
<dbReference type="InterPro" id="IPR011032">
    <property type="entry name" value="GroES-like_sf"/>
</dbReference>